<evidence type="ECO:0000313" key="2">
    <source>
        <dbReference type="EMBL" id="PZQ99211.1"/>
    </source>
</evidence>
<comment type="caution">
    <text evidence="2">The sequence shown here is derived from an EMBL/GenBank/DDBJ whole genome shotgun (WGS) entry which is preliminary data.</text>
</comment>
<dbReference type="AlphaFoldDB" id="A0A2W5S830"/>
<proteinExistence type="predicted"/>
<evidence type="ECO:0000256" key="1">
    <source>
        <dbReference type="SAM" id="MobiDB-lite"/>
    </source>
</evidence>
<organism evidence="2 3">
    <name type="scientific">Cereibacter sphaeroides</name>
    <name type="common">Rhodobacter sphaeroides</name>
    <dbReference type="NCBI Taxonomy" id="1063"/>
    <lineage>
        <taxon>Bacteria</taxon>
        <taxon>Pseudomonadati</taxon>
        <taxon>Pseudomonadota</taxon>
        <taxon>Alphaproteobacteria</taxon>
        <taxon>Rhodobacterales</taxon>
        <taxon>Paracoccaceae</taxon>
        <taxon>Cereibacter</taxon>
    </lineage>
</organism>
<sequence>MTFFLPAYDPAKVAPRRGPDIRPPSNFTGIGAAVSKGWQDADVAFQRGRQRIGETDDLATQAAQRLGVDRLRKLVEEQNAKAIAAGTPSHVIDATTPEDMLSGLGPNGSKRVLEMAREDAKANPSKWQDIDLSEEGIDTRLTERRAKELEDNEQIIALSPNPGLNDFVGSAVAAIADPINIGLAAFGGGSGSFLRIIGREAALNAGAEGLSLPGRYRVAEELDKPEPGVLETLALGAVAGGVLGGLAYGVGRGIEYYRTRSRTSAPPGADPVYNSAAIGAAEDAILAGENPVIAADAILRKAPPSAEFVEDVMADIQRVSTEVRRPLPDDLNLPRSSTAIPGDLDLPRLDVEAATKSAARYAAAKEVDPVAFDLLEQSQTKVDSYRRWLAEMGDAQDGEVRSLLDGIDAKEADLKSQLTSMKTGGRRQVRDQLRLVAAAREEAATLSGRRETPDMSQVRRSLIEEGLKIRDLGPRLARAYRAAKPAPEMDLPRAARDQGEAYRSPDPTEARVPASGERAPDTAIPPIAQSFDPGAKVRSELFDSPTAPKAQEFDNARVEELRQSLEIEGDRDLGLVSEDGRALTSLSDALAEIDEMDALVREMDLCRIGKATTDDAG</sequence>
<dbReference type="Proteomes" id="UP000248975">
    <property type="component" value="Unassembled WGS sequence"/>
</dbReference>
<reference evidence="2 3" key="1">
    <citation type="submission" date="2017-08" db="EMBL/GenBank/DDBJ databases">
        <title>Infants hospitalized years apart are colonized by the same room-sourced microbial strains.</title>
        <authorList>
            <person name="Brooks B."/>
            <person name="Olm M.R."/>
            <person name="Firek B.A."/>
            <person name="Baker R."/>
            <person name="Thomas B.C."/>
            <person name="Morowitz M.J."/>
            <person name="Banfield J.F."/>
        </authorList>
    </citation>
    <scope>NUCLEOTIDE SEQUENCE [LARGE SCALE GENOMIC DNA]</scope>
    <source>
        <strain evidence="2">S2_003_000_R2_11</strain>
    </source>
</reference>
<accession>A0A2W5S830</accession>
<name>A0A2W5S830_CERSP</name>
<feature type="compositionally biased region" description="Basic and acidic residues" evidence="1">
    <location>
        <begin position="490"/>
        <end position="500"/>
    </location>
</feature>
<gene>
    <name evidence="2" type="ORF">DI533_00440</name>
</gene>
<feature type="region of interest" description="Disordered" evidence="1">
    <location>
        <begin position="483"/>
        <end position="525"/>
    </location>
</feature>
<evidence type="ECO:0000313" key="3">
    <source>
        <dbReference type="Proteomes" id="UP000248975"/>
    </source>
</evidence>
<dbReference type="EMBL" id="QFQS01000001">
    <property type="protein sequence ID" value="PZQ99211.1"/>
    <property type="molecule type" value="Genomic_DNA"/>
</dbReference>
<protein>
    <submittedName>
        <fullName evidence="2">Uncharacterized protein</fullName>
    </submittedName>
</protein>